<dbReference type="NCBIfam" id="NF009891">
    <property type="entry name" value="PRK13351.1-1"/>
    <property type="match status" value="1"/>
</dbReference>
<organism evidence="8 9">
    <name type="scientific">Desulfomicrobium apsheronum</name>
    <dbReference type="NCBI Taxonomy" id="52560"/>
    <lineage>
        <taxon>Bacteria</taxon>
        <taxon>Pseudomonadati</taxon>
        <taxon>Thermodesulfobacteriota</taxon>
        <taxon>Desulfovibrionia</taxon>
        <taxon>Desulfovibrionales</taxon>
        <taxon>Desulfomicrobiaceae</taxon>
        <taxon>Desulfomicrobium</taxon>
    </lineage>
</organism>
<reference evidence="9" key="1">
    <citation type="submission" date="2016-10" db="EMBL/GenBank/DDBJ databases">
        <authorList>
            <person name="Varghese N."/>
            <person name="Submissions S."/>
        </authorList>
    </citation>
    <scope>NUCLEOTIDE SEQUENCE [LARGE SCALE GENOMIC DNA]</scope>
    <source>
        <strain evidence="9">DSM 5918</strain>
    </source>
</reference>
<dbReference type="Gene3D" id="3.30.70.870">
    <property type="entry name" value="Elongation Factor G (Translational Gtpase), domain 3"/>
    <property type="match status" value="1"/>
</dbReference>
<dbReference type="InterPro" id="IPR009000">
    <property type="entry name" value="Transl_B-barrel_sf"/>
</dbReference>
<dbReference type="CDD" id="cd01434">
    <property type="entry name" value="EFG_mtEFG1_IV"/>
    <property type="match status" value="1"/>
</dbReference>
<dbReference type="PANTHER" id="PTHR43261">
    <property type="entry name" value="TRANSLATION ELONGATION FACTOR G-RELATED"/>
    <property type="match status" value="1"/>
</dbReference>
<dbReference type="InterPro" id="IPR047872">
    <property type="entry name" value="EFG_IV"/>
</dbReference>
<dbReference type="EMBL" id="FORX01000003">
    <property type="protein sequence ID" value="SFJ44521.1"/>
    <property type="molecule type" value="Genomic_DNA"/>
</dbReference>
<evidence type="ECO:0000256" key="5">
    <source>
        <dbReference type="ARBA" id="ARBA00023134"/>
    </source>
</evidence>
<accession>A0A1I3RGP4</accession>
<dbReference type="GO" id="GO:0032790">
    <property type="term" value="P:ribosome disassembly"/>
    <property type="evidence" value="ECO:0007669"/>
    <property type="project" value="TreeGrafter"/>
</dbReference>
<dbReference type="Pfam" id="PF03764">
    <property type="entry name" value="EFG_IV"/>
    <property type="match status" value="1"/>
</dbReference>
<dbReference type="Gene3D" id="2.40.30.10">
    <property type="entry name" value="Translation factors"/>
    <property type="match status" value="1"/>
</dbReference>
<dbReference type="InterPro" id="IPR035649">
    <property type="entry name" value="EFG_V"/>
</dbReference>
<keyword evidence="9" id="KW-1185">Reference proteome</keyword>
<dbReference type="Pfam" id="PF22042">
    <property type="entry name" value="EF-G_D2"/>
    <property type="match status" value="1"/>
</dbReference>
<dbReference type="InterPro" id="IPR014721">
    <property type="entry name" value="Ribsml_uS5_D2-typ_fold_subgr"/>
</dbReference>
<evidence type="ECO:0000256" key="2">
    <source>
        <dbReference type="ARBA" id="ARBA00022741"/>
    </source>
</evidence>
<evidence type="ECO:0000256" key="6">
    <source>
        <dbReference type="ARBA" id="ARBA00024731"/>
    </source>
</evidence>
<dbReference type="Pfam" id="PF00009">
    <property type="entry name" value="GTP_EFTU"/>
    <property type="match status" value="1"/>
</dbReference>
<dbReference type="SUPFAM" id="SSF54211">
    <property type="entry name" value="Ribosomal protein S5 domain 2-like"/>
    <property type="match status" value="1"/>
</dbReference>
<evidence type="ECO:0000256" key="3">
    <source>
        <dbReference type="ARBA" id="ARBA00022768"/>
    </source>
</evidence>
<dbReference type="RefSeq" id="WP_092372987.1">
    <property type="nucleotide sequence ID" value="NZ_FORX01000003.1"/>
</dbReference>
<dbReference type="FunFam" id="3.30.230.10:FF:000003">
    <property type="entry name" value="Elongation factor G"/>
    <property type="match status" value="1"/>
</dbReference>
<dbReference type="NCBIfam" id="NF009379">
    <property type="entry name" value="PRK12740.1-3"/>
    <property type="match status" value="1"/>
</dbReference>
<dbReference type="PANTHER" id="PTHR43261:SF7">
    <property type="entry name" value="ELONGATION FACTOR G-LIKE PROTEIN"/>
    <property type="match status" value="1"/>
</dbReference>
<keyword evidence="5" id="KW-0342">GTP-binding</keyword>
<gene>
    <name evidence="8" type="ORF">SAMN04488082_103132</name>
</gene>
<dbReference type="Gene3D" id="3.30.230.10">
    <property type="match status" value="1"/>
</dbReference>
<dbReference type="AlphaFoldDB" id="A0A1I3RGP4"/>
<evidence type="ECO:0000313" key="9">
    <source>
        <dbReference type="Proteomes" id="UP000198635"/>
    </source>
</evidence>
<dbReference type="PROSITE" id="PS51722">
    <property type="entry name" value="G_TR_2"/>
    <property type="match status" value="1"/>
</dbReference>
<dbReference type="CDD" id="cd04170">
    <property type="entry name" value="EF-G_bact"/>
    <property type="match status" value="1"/>
</dbReference>
<proteinExistence type="predicted"/>
<dbReference type="InterPro" id="IPR053905">
    <property type="entry name" value="EF-G-like_DII"/>
</dbReference>
<evidence type="ECO:0000256" key="1">
    <source>
        <dbReference type="ARBA" id="ARBA00017872"/>
    </source>
</evidence>
<keyword evidence="2" id="KW-0547">Nucleotide-binding</keyword>
<dbReference type="SUPFAM" id="SSF54980">
    <property type="entry name" value="EF-G C-terminal domain-like"/>
    <property type="match status" value="2"/>
</dbReference>
<dbReference type="Pfam" id="PF00679">
    <property type="entry name" value="EFG_C"/>
    <property type="match status" value="1"/>
</dbReference>
<dbReference type="Pfam" id="PF14492">
    <property type="entry name" value="EFG_III"/>
    <property type="match status" value="1"/>
</dbReference>
<dbReference type="NCBIfam" id="NF009381">
    <property type="entry name" value="PRK12740.1-5"/>
    <property type="match status" value="1"/>
</dbReference>
<dbReference type="SUPFAM" id="SSF50447">
    <property type="entry name" value="Translation proteins"/>
    <property type="match status" value="1"/>
</dbReference>
<keyword evidence="4" id="KW-0648">Protein biosynthesis</keyword>
<dbReference type="GO" id="GO:0003746">
    <property type="term" value="F:translation elongation factor activity"/>
    <property type="evidence" value="ECO:0007669"/>
    <property type="project" value="UniProtKB-KW"/>
</dbReference>
<dbReference type="STRING" id="52560.SAMN04488082_103132"/>
<evidence type="ECO:0000256" key="4">
    <source>
        <dbReference type="ARBA" id="ARBA00022917"/>
    </source>
</evidence>
<evidence type="ECO:0000259" key="7">
    <source>
        <dbReference type="PROSITE" id="PS51722"/>
    </source>
</evidence>
<sequence>MQDQLQKQRTFALIGHGGTGKTSVAEMLLFAAGSITRLGKIDEGSTVLDYEPEETKRRGSIQPGFAQLPWKKNLNFLIDTPGDNNFIGDLPYLLQGADNVVLVIDAIDGVKPLTKKIWSEAVKASLPAMVFINKMDRERANFQMAYQGLIDVLGMKPVLLFLPIGSEADFRGMVDVLADKAYAFDENGGLTPIDMPEDLADEVTMTREIAIENIAESSEELMEKYLEEGSLTDEEMATGLRAGIAARMLVPVCVGAAMQNKGAVTLLDTIQNLMTSPLEHEPWLDADGNERPSSPDAPFAAFVFKTIADPFAGQLSVLRVLSGVLSPDAVVLNATKDEKEKIGQILFLEGKKQTPCKQEVGPGAIVAVAKLKNTATGDTLCAEKAPFILPKPALSPSIISYALAAEEKGEEDKVFAAVQKLLDEDINLHLVRNDETGDMLLTGMGQLHIELAVEKVRRRYKTNIILKTPKIPYRETIKGKAQVQGRHKKQSGGRGQFGDCWIRMEPNARSAGYEFLDEIVGGSIPRNYIPAVDKGVQEAAARGFLAGYPLVDFKVAVYDGSYHNVDSSEMAFKIAGSLAFKKAVEMCNPILLEPIMLAAVFIPDEFMGDVIGDLSSRRGRVLGSDSIGGVTEVKAHVPMAEMMKYAPDLRSMTGGQGTFTMEFAHYEECPPNVAEQVIADSKKEED</sequence>
<dbReference type="GO" id="GO:0005525">
    <property type="term" value="F:GTP binding"/>
    <property type="evidence" value="ECO:0007669"/>
    <property type="project" value="UniProtKB-KW"/>
</dbReference>
<dbReference type="SMART" id="SM00838">
    <property type="entry name" value="EFG_C"/>
    <property type="match status" value="1"/>
</dbReference>
<dbReference type="SMART" id="SM00889">
    <property type="entry name" value="EFG_IV"/>
    <property type="match status" value="1"/>
</dbReference>
<dbReference type="CDD" id="cd03713">
    <property type="entry name" value="EFG_mtEFG_C"/>
    <property type="match status" value="1"/>
</dbReference>
<dbReference type="InterPro" id="IPR027417">
    <property type="entry name" value="P-loop_NTPase"/>
</dbReference>
<dbReference type="InterPro" id="IPR005225">
    <property type="entry name" value="Small_GTP-bd"/>
</dbReference>
<dbReference type="NCBIfam" id="TIGR00231">
    <property type="entry name" value="small_GTP"/>
    <property type="match status" value="1"/>
</dbReference>
<dbReference type="Gene3D" id="3.40.50.300">
    <property type="entry name" value="P-loop containing nucleotide triphosphate hydrolases"/>
    <property type="match status" value="1"/>
</dbReference>
<comment type="function">
    <text evidence="6">Catalyzes the GTP-dependent ribosomal translocation step during translation elongation. During this step, the ribosome changes from the pre-translocational (PRE) to the post-translocational (POST) state as the newly formed A-site-bound peptidyl-tRNA and P-site-bound deacylated tRNA move to the P and E sites, respectively. Catalyzes the coordinated movement of the two tRNA molecules, the mRNA and conformational changes in the ribosome.</text>
</comment>
<protein>
    <recommendedName>
        <fullName evidence="1">Elongation factor G</fullName>
    </recommendedName>
</protein>
<dbReference type="InterPro" id="IPR035647">
    <property type="entry name" value="EFG_III/V"/>
</dbReference>
<dbReference type="Proteomes" id="UP000198635">
    <property type="component" value="Unassembled WGS sequence"/>
</dbReference>
<dbReference type="CDD" id="cd04088">
    <property type="entry name" value="EFG_mtEFG_II"/>
    <property type="match status" value="1"/>
</dbReference>
<keyword evidence="3 8" id="KW-0251">Elongation factor</keyword>
<dbReference type="OrthoDB" id="9801472at2"/>
<name>A0A1I3RGP4_9BACT</name>
<dbReference type="InterPro" id="IPR005517">
    <property type="entry name" value="Transl_elong_EFG/EF2_IV"/>
</dbReference>
<dbReference type="GO" id="GO:0003924">
    <property type="term" value="F:GTPase activity"/>
    <property type="evidence" value="ECO:0007669"/>
    <property type="project" value="InterPro"/>
</dbReference>
<dbReference type="InterPro" id="IPR020568">
    <property type="entry name" value="Ribosomal_Su5_D2-typ_SF"/>
</dbReference>
<feature type="domain" description="Tr-type G" evidence="7">
    <location>
        <begin position="6"/>
        <end position="278"/>
    </location>
</feature>
<dbReference type="InterPro" id="IPR041095">
    <property type="entry name" value="EFG_II"/>
</dbReference>
<evidence type="ECO:0000313" key="8">
    <source>
        <dbReference type="EMBL" id="SFJ44521.1"/>
    </source>
</evidence>
<dbReference type="InterPro" id="IPR000640">
    <property type="entry name" value="EFG_V-like"/>
</dbReference>
<dbReference type="FunFam" id="3.30.70.240:FF:000001">
    <property type="entry name" value="Elongation factor G"/>
    <property type="match status" value="1"/>
</dbReference>
<dbReference type="SUPFAM" id="SSF52540">
    <property type="entry name" value="P-loop containing nucleoside triphosphate hydrolases"/>
    <property type="match status" value="1"/>
</dbReference>
<dbReference type="InterPro" id="IPR000795">
    <property type="entry name" value="T_Tr_GTP-bd_dom"/>
</dbReference>
<dbReference type="Gene3D" id="3.30.70.240">
    <property type="match status" value="1"/>
</dbReference>